<dbReference type="STRING" id="1448308.A0A2T2NMF8"/>
<dbReference type="GO" id="GO:0006383">
    <property type="term" value="P:transcription by RNA polymerase III"/>
    <property type="evidence" value="ECO:0007669"/>
    <property type="project" value="TreeGrafter"/>
</dbReference>
<evidence type="ECO:0000256" key="1">
    <source>
        <dbReference type="ARBA" id="ARBA00004123"/>
    </source>
</evidence>
<feature type="compositionally biased region" description="Basic and acidic residues" evidence="4">
    <location>
        <begin position="38"/>
        <end position="48"/>
    </location>
</feature>
<evidence type="ECO:0000313" key="6">
    <source>
        <dbReference type="Proteomes" id="UP000240883"/>
    </source>
</evidence>
<dbReference type="GO" id="GO:0005634">
    <property type="term" value="C:nucleus"/>
    <property type="evidence" value="ECO:0007669"/>
    <property type="project" value="UniProtKB-SubCell"/>
</dbReference>
<keyword evidence="2" id="KW-0804">Transcription</keyword>
<dbReference type="PANTHER" id="PTHR15052">
    <property type="entry name" value="RNA POLYMERASE III TRANSCRIPTION INITIATION FACTOR COMPLEX SUBUNIT"/>
    <property type="match status" value="1"/>
</dbReference>
<feature type="compositionally biased region" description="Acidic residues" evidence="4">
    <location>
        <begin position="49"/>
        <end position="85"/>
    </location>
</feature>
<dbReference type="GO" id="GO:0000127">
    <property type="term" value="C:transcription factor TFIIIC complex"/>
    <property type="evidence" value="ECO:0007669"/>
    <property type="project" value="TreeGrafter"/>
</dbReference>
<name>A0A2T2NMF8_CORCC</name>
<dbReference type="InterPro" id="IPR052416">
    <property type="entry name" value="GTF3C_component"/>
</dbReference>
<comment type="subcellular location">
    <subcellularLocation>
        <location evidence="1">Nucleus</location>
    </subcellularLocation>
</comment>
<feature type="region of interest" description="Disordered" evidence="4">
    <location>
        <begin position="1"/>
        <end position="119"/>
    </location>
</feature>
<dbReference type="PANTHER" id="PTHR15052:SF2">
    <property type="entry name" value="GENERAL TRANSCRIPTION FACTOR 3C POLYPEPTIDE 2"/>
    <property type="match status" value="1"/>
</dbReference>
<keyword evidence="3" id="KW-0539">Nucleus</keyword>
<proteinExistence type="predicted"/>
<evidence type="ECO:0000256" key="3">
    <source>
        <dbReference type="ARBA" id="ARBA00023242"/>
    </source>
</evidence>
<dbReference type="Proteomes" id="UP000240883">
    <property type="component" value="Unassembled WGS sequence"/>
</dbReference>
<feature type="compositionally biased region" description="Pro residues" evidence="4">
    <location>
        <begin position="681"/>
        <end position="691"/>
    </location>
</feature>
<dbReference type="InterPro" id="IPR036322">
    <property type="entry name" value="WD40_repeat_dom_sf"/>
</dbReference>
<evidence type="ECO:0008006" key="7">
    <source>
        <dbReference type="Google" id="ProtNLM"/>
    </source>
</evidence>
<sequence>MADAGRSRRASRGQPKSYRTADYYQGIIEDDSSSETDGVDRRAEKEDGGEFEPPANEEEEQDDDFAEAGEVEEDDENYEGAEGSDGDLPAGESVIDVLSDHEPGRTKKPSKSRGVDSEPMTTLVVSGHAIKVKPASAWHQGEDAKLLNRGVLEWGEGGQEARLKNFFGPSHENLIPVLKTRDHWSRMHTLPKRDDGHLHESYFPAEGALEKETRATRKWYADAGRELFAAGQKSRNLSEEEGKKYMVTEEEESLNVLLGDLKNPQVYEIPKGSYISTAEPFASKEGRKGWILNVGAKVREAQWVKNEQGSTQYLAIVAEQKEPSTAGRRPHKPLETPQAPAYTPTSPFPASIQIWVFEADEKGEVDPNKEPRLELVICADWGFPKKIRWCPVGLKDNLQPSSDGDNTHLGLLAGIWSDGGVRVLDITYKQPEGESPTTQYQHYSQAAFESHFPNTISTTLHWLSGTSIAVANADGSLSIWTLTRPDAFPRPQTSVTERHNPQPWFHRQIADTYIIALVSGWPSRPNYVSITTVDGYSLLYDLRNHWNEVCTSPRGRMLLAAQAWHEHTQSFVMPDEYYFLRHNTIRRTYSNVYTMRMDSTIIAVATSAVHPSILVAGADGEILANNPTARMLNNKETPWKQTWFKHEWRPPIDRLAIKMPAPVDPAEKPCTSIPLIGDNVPPVPSSPPPPSSQTNGQGQTAVDPALLARPMARLTEGYKAELMVLQHANMSKKFKDGHKLITVYEEKSAVSALAWNPNQRCGSWAVAGLGSGLVRVEDLGV</sequence>
<feature type="region of interest" description="Disordered" evidence="4">
    <location>
        <begin position="677"/>
        <end position="699"/>
    </location>
</feature>
<accession>A0A2T2NMF8</accession>
<gene>
    <name evidence="5" type="ORF">BS50DRAFT_552219</name>
</gene>
<evidence type="ECO:0000313" key="5">
    <source>
        <dbReference type="EMBL" id="PSN66621.1"/>
    </source>
</evidence>
<feature type="region of interest" description="Disordered" evidence="4">
    <location>
        <begin position="321"/>
        <end position="343"/>
    </location>
</feature>
<dbReference type="OrthoDB" id="4703at2759"/>
<keyword evidence="6" id="KW-1185">Reference proteome</keyword>
<dbReference type="EMBL" id="KZ678135">
    <property type="protein sequence ID" value="PSN66621.1"/>
    <property type="molecule type" value="Genomic_DNA"/>
</dbReference>
<dbReference type="AlphaFoldDB" id="A0A2T2NMF8"/>
<evidence type="ECO:0000256" key="2">
    <source>
        <dbReference type="ARBA" id="ARBA00023163"/>
    </source>
</evidence>
<protein>
    <recommendedName>
        <fullName evidence="7">WD40 repeat-like protein</fullName>
    </recommendedName>
</protein>
<dbReference type="SUPFAM" id="SSF50978">
    <property type="entry name" value="WD40 repeat-like"/>
    <property type="match status" value="1"/>
</dbReference>
<evidence type="ECO:0000256" key="4">
    <source>
        <dbReference type="SAM" id="MobiDB-lite"/>
    </source>
</evidence>
<organism evidence="5 6">
    <name type="scientific">Corynespora cassiicola Philippines</name>
    <dbReference type="NCBI Taxonomy" id="1448308"/>
    <lineage>
        <taxon>Eukaryota</taxon>
        <taxon>Fungi</taxon>
        <taxon>Dikarya</taxon>
        <taxon>Ascomycota</taxon>
        <taxon>Pezizomycotina</taxon>
        <taxon>Dothideomycetes</taxon>
        <taxon>Pleosporomycetidae</taxon>
        <taxon>Pleosporales</taxon>
        <taxon>Corynesporascaceae</taxon>
        <taxon>Corynespora</taxon>
    </lineage>
</organism>
<reference evidence="5 6" key="1">
    <citation type="journal article" date="2018" name="Front. Microbiol.">
        <title>Genome-Wide Analysis of Corynespora cassiicola Leaf Fall Disease Putative Effectors.</title>
        <authorList>
            <person name="Lopez D."/>
            <person name="Ribeiro S."/>
            <person name="Label P."/>
            <person name="Fumanal B."/>
            <person name="Venisse J.S."/>
            <person name="Kohler A."/>
            <person name="de Oliveira R.R."/>
            <person name="Labutti K."/>
            <person name="Lipzen A."/>
            <person name="Lail K."/>
            <person name="Bauer D."/>
            <person name="Ohm R.A."/>
            <person name="Barry K.W."/>
            <person name="Spatafora J."/>
            <person name="Grigoriev I.V."/>
            <person name="Martin F.M."/>
            <person name="Pujade-Renaud V."/>
        </authorList>
    </citation>
    <scope>NUCLEOTIDE SEQUENCE [LARGE SCALE GENOMIC DNA]</scope>
    <source>
        <strain evidence="5 6">Philippines</strain>
    </source>
</reference>